<gene>
    <name evidence="2" type="ORF">Salat_1670300</name>
</gene>
<evidence type="ECO:0000313" key="2">
    <source>
        <dbReference type="EMBL" id="KAK4424767.1"/>
    </source>
</evidence>
<feature type="compositionally biased region" description="Low complexity" evidence="1">
    <location>
        <begin position="1"/>
        <end position="25"/>
    </location>
</feature>
<feature type="compositionally biased region" description="Polar residues" evidence="1">
    <location>
        <begin position="107"/>
        <end position="117"/>
    </location>
</feature>
<accession>A0AAE1Y7G3</accession>
<feature type="compositionally biased region" description="Basic residues" evidence="1">
    <location>
        <begin position="173"/>
        <end position="208"/>
    </location>
</feature>
<feature type="compositionally biased region" description="Basic and acidic residues" evidence="1">
    <location>
        <begin position="157"/>
        <end position="167"/>
    </location>
</feature>
<feature type="region of interest" description="Disordered" evidence="1">
    <location>
        <begin position="103"/>
        <end position="208"/>
    </location>
</feature>
<dbReference type="EMBL" id="JACGWO010000006">
    <property type="protein sequence ID" value="KAK4424767.1"/>
    <property type="molecule type" value="Genomic_DNA"/>
</dbReference>
<dbReference type="AlphaFoldDB" id="A0AAE1Y7G3"/>
<reference evidence="2" key="1">
    <citation type="submission" date="2020-06" db="EMBL/GenBank/DDBJ databases">
        <authorList>
            <person name="Li T."/>
            <person name="Hu X."/>
            <person name="Zhang T."/>
            <person name="Song X."/>
            <person name="Zhang H."/>
            <person name="Dai N."/>
            <person name="Sheng W."/>
            <person name="Hou X."/>
            <person name="Wei L."/>
        </authorList>
    </citation>
    <scope>NUCLEOTIDE SEQUENCE</scope>
    <source>
        <strain evidence="2">3651</strain>
        <tissue evidence="2">Leaf</tissue>
    </source>
</reference>
<name>A0AAE1Y7G3_9LAMI</name>
<keyword evidence="3" id="KW-1185">Reference proteome</keyword>
<organism evidence="2 3">
    <name type="scientific">Sesamum alatum</name>
    <dbReference type="NCBI Taxonomy" id="300844"/>
    <lineage>
        <taxon>Eukaryota</taxon>
        <taxon>Viridiplantae</taxon>
        <taxon>Streptophyta</taxon>
        <taxon>Embryophyta</taxon>
        <taxon>Tracheophyta</taxon>
        <taxon>Spermatophyta</taxon>
        <taxon>Magnoliopsida</taxon>
        <taxon>eudicotyledons</taxon>
        <taxon>Gunneridae</taxon>
        <taxon>Pentapetalae</taxon>
        <taxon>asterids</taxon>
        <taxon>lamiids</taxon>
        <taxon>Lamiales</taxon>
        <taxon>Pedaliaceae</taxon>
        <taxon>Sesamum</taxon>
    </lineage>
</organism>
<feature type="compositionally biased region" description="Basic and acidic residues" evidence="1">
    <location>
        <begin position="44"/>
        <end position="60"/>
    </location>
</feature>
<dbReference type="Proteomes" id="UP001293254">
    <property type="component" value="Unassembled WGS sequence"/>
</dbReference>
<protein>
    <submittedName>
        <fullName evidence="2">Uncharacterized protein</fullName>
    </submittedName>
</protein>
<sequence length="208" mass="22292">MAYSRFSSSSVSSSSSGSSATSPQSVEQVGPKIPSHGAGIQPADEIKPVEVDPEEVRDNPLEIESEVAALEPNESYHAWYISGSCHGRVPRDWWYFIATPTAEARTEGTTSGSQQISAPPEAVPEPTPKLLEATQGSPPRALTPEVVAIATSSSKSAEAEPGQKESDGEPSTPKKRKRKHKHKSKDSRSSKLSKKIKSRSSNKAKKKA</sequence>
<reference evidence="2" key="2">
    <citation type="journal article" date="2024" name="Plant">
        <title>Genomic evolution and insights into agronomic trait innovations of Sesamum species.</title>
        <authorList>
            <person name="Miao H."/>
            <person name="Wang L."/>
            <person name="Qu L."/>
            <person name="Liu H."/>
            <person name="Sun Y."/>
            <person name="Le M."/>
            <person name="Wang Q."/>
            <person name="Wei S."/>
            <person name="Zheng Y."/>
            <person name="Lin W."/>
            <person name="Duan Y."/>
            <person name="Cao H."/>
            <person name="Xiong S."/>
            <person name="Wang X."/>
            <person name="Wei L."/>
            <person name="Li C."/>
            <person name="Ma Q."/>
            <person name="Ju M."/>
            <person name="Zhao R."/>
            <person name="Li G."/>
            <person name="Mu C."/>
            <person name="Tian Q."/>
            <person name="Mei H."/>
            <person name="Zhang T."/>
            <person name="Gao T."/>
            <person name="Zhang H."/>
        </authorList>
    </citation>
    <scope>NUCLEOTIDE SEQUENCE</scope>
    <source>
        <strain evidence="2">3651</strain>
    </source>
</reference>
<evidence type="ECO:0000256" key="1">
    <source>
        <dbReference type="SAM" id="MobiDB-lite"/>
    </source>
</evidence>
<feature type="region of interest" description="Disordered" evidence="1">
    <location>
        <begin position="1"/>
        <end position="60"/>
    </location>
</feature>
<evidence type="ECO:0000313" key="3">
    <source>
        <dbReference type="Proteomes" id="UP001293254"/>
    </source>
</evidence>
<comment type="caution">
    <text evidence="2">The sequence shown here is derived from an EMBL/GenBank/DDBJ whole genome shotgun (WGS) entry which is preliminary data.</text>
</comment>
<proteinExistence type="predicted"/>